<proteinExistence type="predicted"/>
<organism evidence="2 3">
    <name type="scientific">Natronomonas pharaonis (strain ATCC 35678 / DSM 2160 / CIP 103997 / JCM 8858 / NBRC 14720 / NCIMB 2260 / Gabara)</name>
    <name type="common">Halobacterium pharaonis</name>
    <dbReference type="NCBI Taxonomy" id="348780"/>
    <lineage>
        <taxon>Archaea</taxon>
        <taxon>Methanobacteriati</taxon>
        <taxon>Methanobacteriota</taxon>
        <taxon>Stenosarchaea group</taxon>
        <taxon>Halobacteria</taxon>
        <taxon>Halobacteriales</taxon>
        <taxon>Natronomonadaceae</taxon>
        <taxon>Natronomonas</taxon>
    </lineage>
</organism>
<keyword evidence="3" id="KW-1185">Reference proteome</keyword>
<dbReference type="EMBL" id="CR936257">
    <property type="protein sequence ID" value="CAI48433.1"/>
    <property type="molecule type" value="Genomic_DNA"/>
</dbReference>
<keyword evidence="1" id="KW-1133">Transmembrane helix</keyword>
<dbReference type="Proteomes" id="UP000002698">
    <property type="component" value="Chromosome"/>
</dbReference>
<keyword evidence="1" id="KW-0812">Transmembrane</keyword>
<gene>
    <name evidence="2" type="ordered locus">NP_0684A</name>
</gene>
<dbReference type="AlphaFoldDB" id="A0A1U7EU21"/>
<dbReference type="STRING" id="348780.NP_0684A"/>
<dbReference type="OrthoDB" id="263502at2157"/>
<dbReference type="Pfam" id="PF24284">
    <property type="entry name" value="DUF7472"/>
    <property type="match status" value="1"/>
</dbReference>
<dbReference type="EnsemblBacteria" id="CAI48433">
    <property type="protein sequence ID" value="CAI48433"/>
    <property type="gene ID" value="NP_0684A"/>
</dbReference>
<dbReference type="HOGENOM" id="CLU_191139_0_0_2"/>
<evidence type="ECO:0000256" key="1">
    <source>
        <dbReference type="SAM" id="Phobius"/>
    </source>
</evidence>
<accession>A0A1U7EU21</accession>
<dbReference type="InterPro" id="IPR055895">
    <property type="entry name" value="DUF7472"/>
</dbReference>
<feature type="transmembrane region" description="Helical" evidence="1">
    <location>
        <begin position="7"/>
        <end position="28"/>
    </location>
</feature>
<feature type="transmembrane region" description="Helical" evidence="1">
    <location>
        <begin position="40"/>
        <end position="61"/>
    </location>
</feature>
<dbReference type="eggNOG" id="arCOG06340">
    <property type="taxonomic scope" value="Archaea"/>
</dbReference>
<dbReference type="KEGG" id="nph:NP_0684A"/>
<evidence type="ECO:0000313" key="2">
    <source>
        <dbReference type="EMBL" id="CAI48433.1"/>
    </source>
</evidence>
<reference evidence="2 3" key="1">
    <citation type="journal article" date="2005" name="Genome Res.">
        <title>Living with two extremes: conclusions from the genome sequence of Natronomonas pharaonis.</title>
        <authorList>
            <person name="Falb M."/>
            <person name="Pfeiffer F."/>
            <person name="Palm P."/>
            <person name="Rodewald K."/>
            <person name="Hickmann V."/>
            <person name="Tittor J."/>
            <person name="Oesterhelt D."/>
        </authorList>
    </citation>
    <scope>NUCLEOTIDE SEQUENCE [LARGE SCALE GENOMIC DNA]</scope>
    <source>
        <strain evidence="3">ATCC 35678 / DSM 2160 / CIP 103997 / JCM 8858 / NBRC 14720 / NCIMB 2260 / Gabara</strain>
    </source>
</reference>
<protein>
    <recommendedName>
        <fullName evidence="4">Transporter</fullName>
    </recommendedName>
</protein>
<name>A0A1U7EU21_NATPD</name>
<evidence type="ECO:0008006" key="4">
    <source>
        <dbReference type="Google" id="ProtNLM"/>
    </source>
</evidence>
<dbReference type="GeneID" id="3700929"/>
<evidence type="ECO:0000313" key="3">
    <source>
        <dbReference type="Proteomes" id="UP000002698"/>
    </source>
</evidence>
<sequence length="65" mass="6693">MDRDAVAEAIVAFVGAGTLAGLIIWVGTAYTDGVLTEDGGLALVGAIAFFIVFMSLLGVGLSRRY</sequence>
<keyword evidence="1" id="KW-0472">Membrane</keyword>
<dbReference type="RefSeq" id="WP_011322069.1">
    <property type="nucleotide sequence ID" value="NC_007426.1"/>
</dbReference>